<evidence type="ECO:0000256" key="1">
    <source>
        <dbReference type="SAM" id="Coils"/>
    </source>
</evidence>
<accession>A0AAP0B0A8</accession>
<comment type="caution">
    <text evidence="3">The sequence shown here is derived from an EMBL/GenBank/DDBJ whole genome shotgun (WGS) entry which is preliminary data.</text>
</comment>
<feature type="compositionally biased region" description="Basic and acidic residues" evidence="2">
    <location>
        <begin position="46"/>
        <end position="55"/>
    </location>
</feature>
<evidence type="ECO:0000313" key="3">
    <source>
        <dbReference type="EMBL" id="KAK8921724.1"/>
    </source>
</evidence>
<gene>
    <name evidence="3" type="ORF">KSP39_PZI020358</name>
</gene>
<dbReference type="EMBL" id="JBBWWQ010000018">
    <property type="protein sequence ID" value="KAK8921724.1"/>
    <property type="molecule type" value="Genomic_DNA"/>
</dbReference>
<protein>
    <submittedName>
        <fullName evidence="3">Uncharacterized protein</fullName>
    </submittedName>
</protein>
<feature type="region of interest" description="Disordered" evidence="2">
    <location>
        <begin position="1"/>
        <end position="78"/>
    </location>
</feature>
<dbReference type="AlphaFoldDB" id="A0AAP0B0A8"/>
<feature type="compositionally biased region" description="Polar residues" evidence="2">
    <location>
        <begin position="14"/>
        <end position="32"/>
    </location>
</feature>
<dbReference type="PANTHER" id="PTHR35164">
    <property type="entry name" value="EXPRESSED PROTEIN"/>
    <property type="match status" value="1"/>
</dbReference>
<reference evidence="3 4" key="1">
    <citation type="journal article" date="2022" name="Nat. Plants">
        <title>Genomes of leafy and leafless Platanthera orchids illuminate the evolution of mycoheterotrophy.</title>
        <authorList>
            <person name="Li M.H."/>
            <person name="Liu K.W."/>
            <person name="Li Z."/>
            <person name="Lu H.C."/>
            <person name="Ye Q.L."/>
            <person name="Zhang D."/>
            <person name="Wang J.Y."/>
            <person name="Li Y.F."/>
            <person name="Zhong Z.M."/>
            <person name="Liu X."/>
            <person name="Yu X."/>
            <person name="Liu D.K."/>
            <person name="Tu X.D."/>
            <person name="Liu B."/>
            <person name="Hao Y."/>
            <person name="Liao X.Y."/>
            <person name="Jiang Y.T."/>
            <person name="Sun W.H."/>
            <person name="Chen J."/>
            <person name="Chen Y.Q."/>
            <person name="Ai Y."/>
            <person name="Zhai J.W."/>
            <person name="Wu S.S."/>
            <person name="Zhou Z."/>
            <person name="Hsiao Y.Y."/>
            <person name="Wu W.L."/>
            <person name="Chen Y.Y."/>
            <person name="Lin Y.F."/>
            <person name="Hsu J.L."/>
            <person name="Li C.Y."/>
            <person name="Wang Z.W."/>
            <person name="Zhao X."/>
            <person name="Zhong W.Y."/>
            <person name="Ma X.K."/>
            <person name="Ma L."/>
            <person name="Huang J."/>
            <person name="Chen G.Z."/>
            <person name="Huang M.Z."/>
            <person name="Huang L."/>
            <person name="Peng D.H."/>
            <person name="Luo Y.B."/>
            <person name="Zou S.Q."/>
            <person name="Chen S.P."/>
            <person name="Lan S."/>
            <person name="Tsai W.C."/>
            <person name="Van de Peer Y."/>
            <person name="Liu Z.J."/>
        </authorList>
    </citation>
    <scope>NUCLEOTIDE SEQUENCE [LARGE SCALE GENOMIC DNA]</scope>
    <source>
        <strain evidence="3">Lor287</strain>
    </source>
</reference>
<feature type="compositionally biased region" description="Low complexity" evidence="2">
    <location>
        <begin position="33"/>
        <end position="45"/>
    </location>
</feature>
<keyword evidence="1" id="KW-0175">Coiled coil</keyword>
<evidence type="ECO:0000313" key="4">
    <source>
        <dbReference type="Proteomes" id="UP001418222"/>
    </source>
</evidence>
<name>A0AAP0B0A8_9ASPA</name>
<dbReference type="Proteomes" id="UP001418222">
    <property type="component" value="Unassembled WGS sequence"/>
</dbReference>
<keyword evidence="4" id="KW-1185">Reference proteome</keyword>
<sequence length="454" mass="51548">MQSIRSRWGLSEMQPKTSPSAINSKRTPSPNMRRSSSVSSASSDSRLSKVSDRKPSPKPQYPSQEKQKTVRVSEMQQQWGQLQEDLKSAMEELAELKKSNEESKQSKATIKLLESEAKNAKESEAKMFESLLFQTKQLEQTKILLEESKLEIRNLPEKRESLPSTPSEEGVKKLRIELKLAVEAEEKSKKAMDDFAAALKEVSSELSVTKTELANAKLKLQVALEDYHKIALAYEGSAAAWKEKEDSFINYVAISEEEMNKKDQEQRMAKEEASKLKDIIKQAVDEAAAVKESLEIARYENYELNEQLLKKESAFQLIMQDYERIKASEAAALDSVREMKILLADVESFRQLKLTTDDHNKTKSVKKPSSDRWMNLNPLVLNGHRHPVGELDIVPCPVSDVRSLRIPPSLFGFDHLEGVMFNVADDENMEKKVKKTALRRIGDALKSRRSFLKS</sequence>
<organism evidence="3 4">
    <name type="scientific">Platanthera zijinensis</name>
    <dbReference type="NCBI Taxonomy" id="2320716"/>
    <lineage>
        <taxon>Eukaryota</taxon>
        <taxon>Viridiplantae</taxon>
        <taxon>Streptophyta</taxon>
        <taxon>Embryophyta</taxon>
        <taxon>Tracheophyta</taxon>
        <taxon>Spermatophyta</taxon>
        <taxon>Magnoliopsida</taxon>
        <taxon>Liliopsida</taxon>
        <taxon>Asparagales</taxon>
        <taxon>Orchidaceae</taxon>
        <taxon>Orchidoideae</taxon>
        <taxon>Orchideae</taxon>
        <taxon>Orchidinae</taxon>
        <taxon>Platanthera</taxon>
    </lineage>
</organism>
<proteinExistence type="predicted"/>
<dbReference type="PANTHER" id="PTHR35164:SF9">
    <property type="entry name" value="EXPRESSED PROTEIN"/>
    <property type="match status" value="1"/>
</dbReference>
<evidence type="ECO:0000256" key="2">
    <source>
        <dbReference type="SAM" id="MobiDB-lite"/>
    </source>
</evidence>
<feature type="coiled-coil region" evidence="1">
    <location>
        <begin position="252"/>
        <end position="286"/>
    </location>
</feature>